<reference evidence="7" key="1">
    <citation type="journal article" date="2019" name="Int. J. Syst. Evol. Microbiol.">
        <title>The Global Catalogue of Microorganisms (GCM) 10K type strain sequencing project: providing services to taxonomists for standard genome sequencing and annotation.</title>
        <authorList>
            <consortium name="The Broad Institute Genomics Platform"/>
            <consortium name="The Broad Institute Genome Sequencing Center for Infectious Disease"/>
            <person name="Wu L."/>
            <person name="Ma J."/>
        </authorList>
    </citation>
    <scope>NUCLEOTIDE SEQUENCE [LARGE SCALE GENOMIC DNA]</scope>
    <source>
        <strain evidence="7">CCUG 66188</strain>
    </source>
</reference>
<dbReference type="InterPro" id="IPR026891">
    <property type="entry name" value="Fn3-like"/>
</dbReference>
<keyword evidence="7" id="KW-1185">Reference proteome</keyword>
<comment type="caution">
    <text evidence="6">The sequence shown here is derived from an EMBL/GenBank/DDBJ whole genome shotgun (WGS) entry which is preliminary data.</text>
</comment>
<organism evidence="6 7">
    <name type="scientific">Sulfitobacter porphyrae</name>
    <dbReference type="NCBI Taxonomy" id="1246864"/>
    <lineage>
        <taxon>Bacteria</taxon>
        <taxon>Pseudomonadati</taxon>
        <taxon>Pseudomonadota</taxon>
        <taxon>Alphaproteobacteria</taxon>
        <taxon>Rhodobacterales</taxon>
        <taxon>Roseobacteraceae</taxon>
        <taxon>Sulfitobacter</taxon>
    </lineage>
</organism>
<evidence type="ECO:0000256" key="4">
    <source>
        <dbReference type="RuleBase" id="RU361161"/>
    </source>
</evidence>
<dbReference type="InterPro" id="IPR011658">
    <property type="entry name" value="PA14_dom"/>
</dbReference>
<evidence type="ECO:0000259" key="5">
    <source>
        <dbReference type="PROSITE" id="PS51820"/>
    </source>
</evidence>
<protein>
    <submittedName>
        <fullName evidence="6">Glycoside hydrolase family 3 C-terminal domain-containing protein</fullName>
    </submittedName>
</protein>
<evidence type="ECO:0000256" key="2">
    <source>
        <dbReference type="ARBA" id="ARBA00022801"/>
    </source>
</evidence>
<dbReference type="Gene3D" id="3.20.20.300">
    <property type="entry name" value="Glycoside hydrolase, family 3, N-terminal domain"/>
    <property type="match status" value="1"/>
</dbReference>
<evidence type="ECO:0000313" key="6">
    <source>
        <dbReference type="EMBL" id="MFC6758539.1"/>
    </source>
</evidence>
<dbReference type="PROSITE" id="PS00775">
    <property type="entry name" value="GLYCOSYL_HYDROL_F3"/>
    <property type="match status" value="1"/>
</dbReference>
<evidence type="ECO:0000256" key="1">
    <source>
        <dbReference type="ARBA" id="ARBA00005336"/>
    </source>
</evidence>
<dbReference type="Gene3D" id="2.60.120.260">
    <property type="entry name" value="Galactose-binding domain-like"/>
    <property type="match status" value="1"/>
</dbReference>
<dbReference type="Pfam" id="PF14310">
    <property type="entry name" value="Fn3-like"/>
    <property type="match status" value="1"/>
</dbReference>
<dbReference type="Gene3D" id="2.60.40.10">
    <property type="entry name" value="Immunoglobulins"/>
    <property type="match status" value="1"/>
</dbReference>
<dbReference type="PRINTS" id="PR00133">
    <property type="entry name" value="GLHYDRLASE3"/>
</dbReference>
<dbReference type="SUPFAM" id="SSF56988">
    <property type="entry name" value="Anthrax protective antigen"/>
    <property type="match status" value="1"/>
</dbReference>
<dbReference type="InterPro" id="IPR017853">
    <property type="entry name" value="GH"/>
</dbReference>
<dbReference type="SUPFAM" id="SSF52279">
    <property type="entry name" value="Beta-D-glucan exohydrolase, C-terminal domain"/>
    <property type="match status" value="1"/>
</dbReference>
<dbReference type="EMBL" id="JBHSWG010000001">
    <property type="protein sequence ID" value="MFC6758539.1"/>
    <property type="molecule type" value="Genomic_DNA"/>
</dbReference>
<accession>A0ABW2AYN7</accession>
<dbReference type="PANTHER" id="PTHR42715:SF3">
    <property type="entry name" value="BETA-GLUCOSIDASE B-RELATED"/>
    <property type="match status" value="1"/>
</dbReference>
<feature type="domain" description="PA14" evidence="5">
    <location>
        <begin position="388"/>
        <end position="544"/>
    </location>
</feature>
<dbReference type="SMART" id="SM00758">
    <property type="entry name" value="PA14"/>
    <property type="match status" value="1"/>
</dbReference>
<dbReference type="Proteomes" id="UP001596353">
    <property type="component" value="Unassembled WGS sequence"/>
</dbReference>
<dbReference type="InterPro" id="IPR001764">
    <property type="entry name" value="Glyco_hydro_3_N"/>
</dbReference>
<dbReference type="GO" id="GO:0016787">
    <property type="term" value="F:hydrolase activity"/>
    <property type="evidence" value="ECO:0007669"/>
    <property type="project" value="UniProtKB-KW"/>
</dbReference>
<comment type="similarity">
    <text evidence="1 4">Belongs to the glycosyl hydrolase 3 family.</text>
</comment>
<dbReference type="InterPro" id="IPR050288">
    <property type="entry name" value="Cellulose_deg_GH3"/>
</dbReference>
<proteinExistence type="inferred from homology"/>
<dbReference type="InterPro" id="IPR036962">
    <property type="entry name" value="Glyco_hydro_3_N_sf"/>
</dbReference>
<dbReference type="Pfam" id="PF07691">
    <property type="entry name" value="PA14"/>
    <property type="match status" value="1"/>
</dbReference>
<dbReference type="InterPro" id="IPR013783">
    <property type="entry name" value="Ig-like_fold"/>
</dbReference>
<evidence type="ECO:0000256" key="3">
    <source>
        <dbReference type="ARBA" id="ARBA00023295"/>
    </source>
</evidence>
<keyword evidence="3 4" id="KW-0326">Glycosidase</keyword>
<dbReference type="InterPro" id="IPR002772">
    <property type="entry name" value="Glyco_hydro_3_C"/>
</dbReference>
<name>A0ABW2AYN7_9RHOB</name>
<evidence type="ECO:0000313" key="7">
    <source>
        <dbReference type="Proteomes" id="UP001596353"/>
    </source>
</evidence>
<dbReference type="SUPFAM" id="SSF51445">
    <property type="entry name" value="(Trans)glycosidases"/>
    <property type="match status" value="1"/>
</dbReference>
<dbReference type="Gene3D" id="3.40.50.1700">
    <property type="entry name" value="Glycoside hydrolase family 3 C-terminal domain"/>
    <property type="match status" value="1"/>
</dbReference>
<gene>
    <name evidence="6" type="ORF">ACFQFQ_01905</name>
</gene>
<dbReference type="InterPro" id="IPR037524">
    <property type="entry name" value="PA14/GLEYA"/>
</dbReference>
<sequence>MMMDTAWVEDTLQKLTLEEKVSLLAGANFWETVAIERLGVPAAKVTDGPNGARGGVTENGPTAAVFPAGIALGSSWNPELVREIAAALAEETRTKGANVLLAPTVNMHRGPLNGRNFECYSEDPELTTEIALAYIDGLQSNGIGATIKHFIGNESEYQRMTMSSDIGIRALREIYLPPFEAAVAAGVWAVMCSYNKLNGTYTSAHKWLLSDLLKDEYGFDGVVVSDWTAVKTTAESMNAGLDLEMPGPALYRGQKLLDAIERGEVNVDMVTDGARRILGLVDRAGVRIRENAKEEKSVDAPHHRALIRRAVAEGTVLLKNNGILPMQAGQKKSVAVIGPNADVARIMGGGSARVNAHYRISPLEGLKARDELDIRFETGCANHLLLPVVQGPMTSTFYNSPDFTGPVAHEKQYNQSDAKWFGSNEPGVDLKVFSVRNTFEFTPTESGRHELGLANAGLARLYVDDALVVDGWDGWEPTGATYYDFGGDERIVEVDLEAGKTYHFRVDYQSTTGVMDGIQAFRVGVHRPLGEAGLRRAEEIARDAEVAVLFVGRTPEWDSEGRDLPGLSLPREQDALIARVAAANPNTVVVLQTGGPVVMPWKDDVAAILEAWYPGQELGHGVADVLMGDAEPGGRLPQTFPDALDANPTTGNYPGDNGHVSYDEGVFIGYRHYDAKGGAGVLYPFGFGLSYTDFEIGAPVASASEIDAGGSVTVTIPVKNTGQRRGKAVVQLYVAPPEGRGRPVKELRGFKALTLDPGAASEARIALDMRDLAYFDVESNAWKAPAGDYALWVGTSAADLGGKVTLRLTEDWTKACKTATPEA</sequence>
<dbReference type="InterPro" id="IPR019800">
    <property type="entry name" value="Glyco_hydro_3_AS"/>
</dbReference>
<dbReference type="Pfam" id="PF01915">
    <property type="entry name" value="Glyco_hydro_3_C"/>
    <property type="match status" value="1"/>
</dbReference>
<dbReference type="Pfam" id="PF00933">
    <property type="entry name" value="Glyco_hydro_3"/>
    <property type="match status" value="1"/>
</dbReference>
<keyword evidence="2 4" id="KW-0378">Hydrolase</keyword>
<dbReference type="InterPro" id="IPR036881">
    <property type="entry name" value="Glyco_hydro_3_C_sf"/>
</dbReference>
<dbReference type="SMART" id="SM01217">
    <property type="entry name" value="Fn3_like"/>
    <property type="match status" value="1"/>
</dbReference>
<dbReference type="PANTHER" id="PTHR42715">
    <property type="entry name" value="BETA-GLUCOSIDASE"/>
    <property type="match status" value="1"/>
</dbReference>
<dbReference type="PROSITE" id="PS51820">
    <property type="entry name" value="PA14"/>
    <property type="match status" value="1"/>
</dbReference>